<protein>
    <submittedName>
        <fullName evidence="4">Hsp20/alpha crystallin family protein</fullName>
    </submittedName>
</protein>
<comment type="similarity">
    <text evidence="1 2">Belongs to the small heat shock protein (HSP20) family.</text>
</comment>
<dbReference type="RefSeq" id="WP_306066195.1">
    <property type="nucleotide sequence ID" value="NZ_JAROCA020000001.1"/>
</dbReference>
<name>A0ABU5CKQ2_9BACI</name>
<dbReference type="InterPro" id="IPR008978">
    <property type="entry name" value="HSP20-like_chaperone"/>
</dbReference>
<evidence type="ECO:0000256" key="2">
    <source>
        <dbReference type="RuleBase" id="RU003616"/>
    </source>
</evidence>
<keyword evidence="5" id="KW-1185">Reference proteome</keyword>
<dbReference type="CDD" id="cd06464">
    <property type="entry name" value="ACD_sHsps-like"/>
    <property type="match status" value="1"/>
</dbReference>
<gene>
    <name evidence="4" type="ORF">P5G51_012425</name>
</gene>
<dbReference type="Pfam" id="PF00011">
    <property type="entry name" value="HSP20"/>
    <property type="match status" value="1"/>
</dbReference>
<dbReference type="SUPFAM" id="SSF49764">
    <property type="entry name" value="HSP20-like chaperones"/>
    <property type="match status" value="1"/>
</dbReference>
<dbReference type="Proteomes" id="UP001228376">
    <property type="component" value="Unassembled WGS sequence"/>
</dbReference>
<evidence type="ECO:0000259" key="3">
    <source>
        <dbReference type="PROSITE" id="PS01031"/>
    </source>
</evidence>
<evidence type="ECO:0000256" key="1">
    <source>
        <dbReference type="PROSITE-ProRule" id="PRU00285"/>
    </source>
</evidence>
<dbReference type="InterPro" id="IPR002068">
    <property type="entry name" value="A-crystallin/Hsp20_dom"/>
</dbReference>
<dbReference type="EMBL" id="JAROCA020000001">
    <property type="protein sequence ID" value="MDY0406088.1"/>
    <property type="molecule type" value="Genomic_DNA"/>
</dbReference>
<accession>A0ABU5CKQ2</accession>
<comment type="caution">
    <text evidence="4">The sequence shown here is derived from an EMBL/GenBank/DDBJ whole genome shotgun (WGS) entry which is preliminary data.</text>
</comment>
<organism evidence="4 5">
    <name type="scientific">Tigheibacillus jepli</name>
    <dbReference type="NCBI Taxonomy" id="3035914"/>
    <lineage>
        <taxon>Bacteria</taxon>
        <taxon>Bacillati</taxon>
        <taxon>Bacillota</taxon>
        <taxon>Bacilli</taxon>
        <taxon>Bacillales</taxon>
        <taxon>Bacillaceae</taxon>
        <taxon>Tigheibacillus</taxon>
    </lineage>
</organism>
<dbReference type="PROSITE" id="PS01031">
    <property type="entry name" value="SHSP"/>
    <property type="match status" value="1"/>
</dbReference>
<sequence>MASNQDDTRRRFDVDFSPFRDFMRHMDTYFDRSFRQMNNVFQFTPFPVDVRETANLYIVTAELPGYKRSQIEIEIIGNQLRIAVDNKEEIIDHQGGFHKKSEQKMERVVSVPFEIPEKETKAIFTNGILKIKIPKKNSRRRFIDIED</sequence>
<evidence type="ECO:0000313" key="4">
    <source>
        <dbReference type="EMBL" id="MDY0406088.1"/>
    </source>
</evidence>
<dbReference type="InterPro" id="IPR031107">
    <property type="entry name" value="Small_HSP"/>
</dbReference>
<dbReference type="PANTHER" id="PTHR11527">
    <property type="entry name" value="HEAT-SHOCK PROTEIN 20 FAMILY MEMBER"/>
    <property type="match status" value="1"/>
</dbReference>
<proteinExistence type="inferred from homology"/>
<reference evidence="4 5" key="1">
    <citation type="submission" date="2023-10" db="EMBL/GenBank/DDBJ databases">
        <title>179-bfca-hs.</title>
        <authorList>
            <person name="Miliotis G."/>
            <person name="Sengupta P."/>
            <person name="Hameed A."/>
            <person name="Chuvochina M."/>
            <person name="Mcdonagh F."/>
            <person name="Simpson A.C."/>
            <person name="Singh N.K."/>
            <person name="Rekha P.D."/>
            <person name="Raman K."/>
            <person name="Hugenholtz P."/>
            <person name="Venkateswaran K."/>
        </authorList>
    </citation>
    <scope>NUCLEOTIDE SEQUENCE [LARGE SCALE GENOMIC DNA]</scope>
    <source>
        <strain evidence="4 5">179-BFC-A-HS</strain>
    </source>
</reference>
<evidence type="ECO:0000313" key="5">
    <source>
        <dbReference type="Proteomes" id="UP001228376"/>
    </source>
</evidence>
<feature type="domain" description="SHSP" evidence="3">
    <location>
        <begin position="37"/>
        <end position="147"/>
    </location>
</feature>
<dbReference type="Gene3D" id="2.60.40.790">
    <property type="match status" value="1"/>
</dbReference>